<dbReference type="PANTHER" id="PTHR23354:SF62">
    <property type="entry name" value="MUSTARD, ISOFORM V"/>
    <property type="match status" value="1"/>
</dbReference>
<dbReference type="PANTHER" id="PTHR23354">
    <property type="entry name" value="NUCLEOLAR PROTEIN 7/ESTROGEN RECEPTOR COACTIVATOR-RELATED"/>
    <property type="match status" value="1"/>
</dbReference>
<reference evidence="6" key="1">
    <citation type="journal article" date="2020" name="J. Eukaryot. Microbiol.">
        <title>De novo Sequencing, Assembly and Annotation of the Transcriptome for the Free-Living Testate Amoeba Arcella intermedia.</title>
        <authorList>
            <person name="Ribeiro G.M."/>
            <person name="Porfirio-Sousa A.L."/>
            <person name="Maurer-Alcala X.X."/>
            <person name="Katz L.A."/>
            <person name="Lahr D.J.G."/>
        </authorList>
    </citation>
    <scope>NUCLEOTIDE SEQUENCE</scope>
</reference>
<feature type="domain" description="TLDc" evidence="5">
    <location>
        <begin position="1"/>
        <end position="148"/>
    </location>
</feature>
<dbReference type="PROSITE" id="PS51886">
    <property type="entry name" value="TLDC"/>
    <property type="match status" value="1"/>
</dbReference>
<evidence type="ECO:0000313" key="6">
    <source>
        <dbReference type="EMBL" id="NDV37949.1"/>
    </source>
</evidence>
<dbReference type="InterPro" id="IPR006571">
    <property type="entry name" value="TLDc_dom"/>
</dbReference>
<comment type="similarity">
    <text evidence="2">Belongs to the OXR1 family.</text>
</comment>
<keyword evidence="3" id="KW-0496">Mitochondrion</keyword>
<comment type="subcellular location">
    <subcellularLocation>
        <location evidence="1">Mitochondrion</location>
    </subcellularLocation>
</comment>
<dbReference type="GO" id="GO:0005739">
    <property type="term" value="C:mitochondrion"/>
    <property type="evidence" value="ECO:0007669"/>
    <property type="project" value="UniProtKB-SubCell"/>
</dbReference>
<accession>A0A6B2LLB7</accession>
<dbReference type="EMBL" id="GIBP01008980">
    <property type="protein sequence ID" value="NDV37949.1"/>
    <property type="molecule type" value="Transcribed_RNA"/>
</dbReference>
<evidence type="ECO:0000256" key="4">
    <source>
        <dbReference type="ARBA" id="ARBA00040604"/>
    </source>
</evidence>
<name>A0A6B2LLB7_9EUKA</name>
<organism evidence="6">
    <name type="scientific">Arcella intermedia</name>
    <dbReference type="NCBI Taxonomy" id="1963864"/>
    <lineage>
        <taxon>Eukaryota</taxon>
        <taxon>Amoebozoa</taxon>
        <taxon>Tubulinea</taxon>
        <taxon>Elardia</taxon>
        <taxon>Arcellinida</taxon>
        <taxon>Sphaerothecina</taxon>
        <taxon>Arcellidae</taxon>
        <taxon>Arcella</taxon>
    </lineage>
</organism>
<sequence>MPMRFRDHNWKLLFNSSSDGTSLITFYSKLYDSGPTIILIEDKAGHVFGGYASEDWKVQPRYFGTGESFVFAVKPKFTVYNWTSANDYFIQANHHYIAMGGGTNGGYAFYLDSELHWGTSETSNTFLNRQLSSTKEFYCTVVEVWGFSI</sequence>
<dbReference type="AlphaFoldDB" id="A0A6B2LLB7"/>
<dbReference type="SMART" id="SM00584">
    <property type="entry name" value="TLDc"/>
    <property type="match status" value="1"/>
</dbReference>
<evidence type="ECO:0000259" key="5">
    <source>
        <dbReference type="PROSITE" id="PS51886"/>
    </source>
</evidence>
<proteinExistence type="inferred from homology"/>
<evidence type="ECO:0000256" key="3">
    <source>
        <dbReference type="ARBA" id="ARBA00023128"/>
    </source>
</evidence>
<protein>
    <recommendedName>
        <fullName evidence="4">Oxidation resistance protein 1</fullName>
    </recommendedName>
</protein>
<evidence type="ECO:0000256" key="2">
    <source>
        <dbReference type="ARBA" id="ARBA00009540"/>
    </source>
</evidence>
<dbReference type="Pfam" id="PF07534">
    <property type="entry name" value="TLD"/>
    <property type="match status" value="1"/>
</dbReference>
<evidence type="ECO:0000256" key="1">
    <source>
        <dbReference type="ARBA" id="ARBA00004173"/>
    </source>
</evidence>